<feature type="binding site" evidence="10">
    <location>
        <position position="171"/>
    </location>
    <ligand>
        <name>Mn(2+)</name>
        <dbReference type="ChEBI" id="CHEBI:29035"/>
    </ligand>
</feature>
<dbReference type="GO" id="GO:0016616">
    <property type="term" value="F:oxidoreductase activity, acting on the CH-OH group of donors, NAD or NADP as acceptor"/>
    <property type="evidence" value="ECO:0007669"/>
    <property type="project" value="InterPro"/>
</dbReference>
<gene>
    <name evidence="13" type="ORF">CF651_04670</name>
</gene>
<dbReference type="SUPFAM" id="SSF56327">
    <property type="entry name" value="LDH C-terminal domain-like"/>
    <property type="match status" value="1"/>
</dbReference>
<comment type="caution">
    <text evidence="13">The sequence shown here is derived from an EMBL/GenBank/DDBJ whole genome shotgun (WGS) entry which is preliminary data.</text>
</comment>
<comment type="similarity">
    <text evidence="2 11">Belongs to the glycosyl hydrolase 4 family.</text>
</comment>
<evidence type="ECO:0000256" key="4">
    <source>
        <dbReference type="ARBA" id="ARBA00022801"/>
    </source>
</evidence>
<dbReference type="GO" id="GO:0004553">
    <property type="term" value="F:hydrolase activity, hydrolyzing O-glycosyl compounds"/>
    <property type="evidence" value="ECO:0007669"/>
    <property type="project" value="InterPro"/>
</dbReference>
<protein>
    <recommendedName>
        <fullName evidence="12">Glycosyl hydrolase family 4 C-terminal domain-containing protein</fullName>
    </recommendedName>
</protein>
<keyword evidence="14" id="KW-1185">Reference proteome</keyword>
<dbReference type="EMBL" id="NMQW01000005">
    <property type="protein sequence ID" value="OXM87404.1"/>
    <property type="molecule type" value="Genomic_DNA"/>
</dbReference>
<evidence type="ECO:0000256" key="3">
    <source>
        <dbReference type="ARBA" id="ARBA00022723"/>
    </source>
</evidence>
<comment type="cofactor">
    <cofactor evidence="1">
        <name>Mn(2+)</name>
        <dbReference type="ChEBI" id="CHEBI:29035"/>
    </cofactor>
</comment>
<reference evidence="13 14" key="1">
    <citation type="submission" date="2017-07" db="EMBL/GenBank/DDBJ databases">
        <title>Genome sequencing and assembly of Paenibacillus rigui.</title>
        <authorList>
            <person name="Mayilraj S."/>
        </authorList>
    </citation>
    <scope>NUCLEOTIDE SEQUENCE [LARGE SCALE GENOMIC DNA]</scope>
    <source>
        <strain evidence="13 14">JCM 16352</strain>
    </source>
</reference>
<dbReference type="SUPFAM" id="SSF51735">
    <property type="entry name" value="NAD(P)-binding Rossmann-fold domains"/>
    <property type="match status" value="1"/>
</dbReference>
<keyword evidence="10" id="KW-0533">Nickel</keyword>
<proteinExistence type="inferred from homology"/>
<keyword evidence="4 11" id="KW-0378">Hydrolase</keyword>
<dbReference type="GO" id="GO:0005975">
    <property type="term" value="P:carbohydrate metabolic process"/>
    <property type="evidence" value="ECO:0007669"/>
    <property type="project" value="InterPro"/>
</dbReference>
<name>A0A229UVH4_9BACL</name>
<dbReference type="InterPro" id="IPR001088">
    <property type="entry name" value="Glyco_hydro_4"/>
</dbReference>
<keyword evidence="8 11" id="KW-0326">Glycosidase</keyword>
<dbReference type="PRINTS" id="PR00732">
    <property type="entry name" value="GLHYDRLASE4"/>
</dbReference>
<evidence type="ECO:0000313" key="14">
    <source>
        <dbReference type="Proteomes" id="UP000215509"/>
    </source>
</evidence>
<keyword evidence="5 11" id="KW-0520">NAD</keyword>
<evidence type="ECO:0000256" key="5">
    <source>
        <dbReference type="ARBA" id="ARBA00023027"/>
    </source>
</evidence>
<dbReference type="InterPro" id="IPR036291">
    <property type="entry name" value="NAD(P)-bd_dom_sf"/>
</dbReference>
<keyword evidence="3 10" id="KW-0479">Metal-binding</keyword>
<sequence length="465" mass="51463">MVTMNLTVIGGGSVNWMRYLMRDVYLMDEVEGGEIRLVDPNREHVEAVAGMLKRFNHVRGKSYQVKIIEDRREALNGADFVMTTFSPGAMDAFWNDLELPIKYGIRQPVSMTVGPCGISASLRTAPVAYDIVEEMETECPGAWLLNVTNPMSVVTGAMSRAAVKTTVVGLCHEFHCLPAYLGPMLGLEKPAGMDTLEYLYRWLPEQGFQYQVAGVNHFIWLTEARLHGEDVLPKLRAYCEAHWELGDGGKQEGGSDGSRSFRNRGAVKFALCRQLGYLPLVGDRHLVEFLPSLCNQRNGWAMKYDVQKTTVDARRFMKSEQLRQIQAIAAGQAEISWERSGEEMVQIIRAVTTGTSTPAIVNIPNRGQISNLPEGSVVETLATVSREGVQPVSAGALPGSIGSLCRLHADIHELTLRAALEGSRELLIEALSLDPLSAGADFSELPQLADELLLANREWLPRFFR</sequence>
<keyword evidence="6 10" id="KW-0464">Manganese</keyword>
<keyword evidence="7" id="KW-0119">Carbohydrate metabolism</keyword>
<evidence type="ECO:0000256" key="9">
    <source>
        <dbReference type="PIRSR" id="PIRSR601088-2"/>
    </source>
</evidence>
<dbReference type="PANTHER" id="PTHR32092">
    <property type="entry name" value="6-PHOSPHO-BETA-GLUCOSIDASE-RELATED"/>
    <property type="match status" value="1"/>
</dbReference>
<organism evidence="13 14">
    <name type="scientific">Paenibacillus rigui</name>
    <dbReference type="NCBI Taxonomy" id="554312"/>
    <lineage>
        <taxon>Bacteria</taxon>
        <taxon>Bacillati</taxon>
        <taxon>Bacillota</taxon>
        <taxon>Bacilli</taxon>
        <taxon>Bacillales</taxon>
        <taxon>Paenibacillaceae</taxon>
        <taxon>Paenibacillus</taxon>
    </lineage>
</organism>
<comment type="cofactor">
    <cofactor evidence="11">
        <name>NAD(+)</name>
        <dbReference type="ChEBI" id="CHEBI:57540"/>
    </cofactor>
    <text evidence="11">Binds 1 NAD(+) per subunit.</text>
</comment>
<dbReference type="InterPro" id="IPR022616">
    <property type="entry name" value="Glyco_hydro_4_C"/>
</dbReference>
<dbReference type="PANTHER" id="PTHR32092:SF6">
    <property type="entry name" value="ALPHA-GALACTOSIDASE"/>
    <property type="match status" value="1"/>
</dbReference>
<keyword evidence="10" id="KW-0170">Cobalt</keyword>
<dbReference type="Gene3D" id="3.90.1820.10">
    <property type="entry name" value="AglA-like glucosidase"/>
    <property type="match status" value="1"/>
</dbReference>
<feature type="domain" description="Glycosyl hydrolase family 4 C-terminal" evidence="12">
    <location>
        <begin position="212"/>
        <end position="436"/>
    </location>
</feature>
<keyword evidence="10" id="KW-0408">Iron</keyword>
<dbReference type="GO" id="GO:0046872">
    <property type="term" value="F:metal ion binding"/>
    <property type="evidence" value="ECO:0007669"/>
    <property type="project" value="UniProtKB-KW"/>
</dbReference>
<evidence type="ECO:0000259" key="12">
    <source>
        <dbReference type="Pfam" id="PF11975"/>
    </source>
</evidence>
<feature type="binding site" evidence="10">
    <location>
        <position position="217"/>
    </location>
    <ligand>
        <name>Mn(2+)</name>
        <dbReference type="ChEBI" id="CHEBI:29035"/>
    </ligand>
</feature>
<dbReference type="OrthoDB" id="9808275at2"/>
<dbReference type="InterPro" id="IPR053715">
    <property type="entry name" value="GH4_Enzyme_sf"/>
</dbReference>
<dbReference type="Pfam" id="PF02056">
    <property type="entry name" value="Glyco_hydro_4"/>
    <property type="match status" value="1"/>
</dbReference>
<dbReference type="AlphaFoldDB" id="A0A229UVH4"/>
<evidence type="ECO:0000256" key="7">
    <source>
        <dbReference type="ARBA" id="ARBA00023277"/>
    </source>
</evidence>
<accession>A0A229UVH4</accession>
<evidence type="ECO:0000256" key="11">
    <source>
        <dbReference type="RuleBase" id="RU361152"/>
    </source>
</evidence>
<evidence type="ECO:0000256" key="1">
    <source>
        <dbReference type="ARBA" id="ARBA00001936"/>
    </source>
</evidence>
<dbReference type="Pfam" id="PF11975">
    <property type="entry name" value="Glyco_hydro_4C"/>
    <property type="match status" value="1"/>
</dbReference>
<dbReference type="Proteomes" id="UP000215509">
    <property type="component" value="Unassembled WGS sequence"/>
</dbReference>
<evidence type="ECO:0000256" key="8">
    <source>
        <dbReference type="ARBA" id="ARBA00023295"/>
    </source>
</evidence>
<evidence type="ECO:0000256" key="10">
    <source>
        <dbReference type="PIRSR" id="PIRSR601088-3"/>
    </source>
</evidence>
<evidence type="ECO:0000256" key="2">
    <source>
        <dbReference type="ARBA" id="ARBA00010141"/>
    </source>
</evidence>
<dbReference type="InterPro" id="IPR015955">
    <property type="entry name" value="Lactate_DH/Glyco_Ohase_4_C"/>
</dbReference>
<evidence type="ECO:0000256" key="6">
    <source>
        <dbReference type="ARBA" id="ARBA00023211"/>
    </source>
</evidence>
<feature type="binding site" evidence="9">
    <location>
        <position position="149"/>
    </location>
    <ligand>
        <name>substrate</name>
    </ligand>
</feature>
<evidence type="ECO:0000313" key="13">
    <source>
        <dbReference type="EMBL" id="OXM87404.1"/>
    </source>
</evidence>